<dbReference type="GO" id="GO:0003676">
    <property type="term" value="F:nucleic acid binding"/>
    <property type="evidence" value="ECO:0007669"/>
    <property type="project" value="InterPro"/>
</dbReference>
<name>A0AAV8BNV4_9POAL</name>
<dbReference type="Proteomes" id="UP001140206">
    <property type="component" value="Unassembled WGS sequence"/>
</dbReference>
<evidence type="ECO:0000313" key="5">
    <source>
        <dbReference type="Proteomes" id="UP001140206"/>
    </source>
</evidence>
<evidence type="ECO:0000256" key="1">
    <source>
        <dbReference type="ARBA" id="ARBA00007692"/>
    </source>
</evidence>
<protein>
    <submittedName>
        <fullName evidence="4">Uncharacterized protein</fullName>
    </submittedName>
</protein>
<keyword evidence="3" id="KW-0809">Transit peptide</keyword>
<organism evidence="4 5">
    <name type="scientific">Rhynchospora pubera</name>
    <dbReference type="NCBI Taxonomy" id="906938"/>
    <lineage>
        <taxon>Eukaryota</taxon>
        <taxon>Viridiplantae</taxon>
        <taxon>Streptophyta</taxon>
        <taxon>Embryophyta</taxon>
        <taxon>Tracheophyta</taxon>
        <taxon>Spermatophyta</taxon>
        <taxon>Magnoliopsida</taxon>
        <taxon>Liliopsida</taxon>
        <taxon>Poales</taxon>
        <taxon>Cyperaceae</taxon>
        <taxon>Cyperoideae</taxon>
        <taxon>Rhynchosporeae</taxon>
        <taxon>Rhynchospora</taxon>
    </lineage>
</organism>
<dbReference type="PANTHER" id="PTHR13068:SF173">
    <property type="entry name" value="EMB|CAB62602.1"/>
    <property type="match status" value="1"/>
</dbReference>
<dbReference type="GO" id="GO:0006353">
    <property type="term" value="P:DNA-templated transcription termination"/>
    <property type="evidence" value="ECO:0007669"/>
    <property type="project" value="UniProtKB-KW"/>
</dbReference>
<dbReference type="Pfam" id="PF02536">
    <property type="entry name" value="mTERF"/>
    <property type="match status" value="1"/>
</dbReference>
<keyword evidence="2" id="KW-0805">Transcription regulation</keyword>
<sequence length="378" mass="43104">MSSHFLAKRLPSSLRQHLLTPLLRLPFSTQSNEKEIPFHAKYLIPSLGFSPERAFKVSNNKYFAGFKSDEQPVSVIKFLRDTGLSDDQIKGVVSFYPPFLSFNVEKTLKPKVRELMDAGFSGELLLHLIRYNPSALLRKETLSHVQFCRDFAGNNDEVLLKIIKVNGLIITYDIQTYVGPRINLFKEYGLSNQDIVRALVFKYSSCMSKRLDSLKHVLDFIEEAGVPRKSGMFLPCFRSICGYSKDTIESKMEFFKSTYGWSQEEVYSAFKKFPTVLAISKDKVKSNMNFLTREAKMEPRSIASYPHLLAYSQQKRLVPRLHVLRILATKGLKNSVALTSACVLTEKRFIEKYVEPYKKDVPELAEAYCATCGGNIPV</sequence>
<dbReference type="InterPro" id="IPR003690">
    <property type="entry name" value="MTERF"/>
</dbReference>
<dbReference type="PANTHER" id="PTHR13068">
    <property type="entry name" value="CGI-12 PROTEIN-RELATED"/>
    <property type="match status" value="1"/>
</dbReference>
<dbReference type="AlphaFoldDB" id="A0AAV8BNV4"/>
<dbReference type="EMBL" id="JAMFTS010000011">
    <property type="protein sequence ID" value="KAJ4744875.1"/>
    <property type="molecule type" value="Genomic_DNA"/>
</dbReference>
<evidence type="ECO:0000256" key="3">
    <source>
        <dbReference type="ARBA" id="ARBA00022946"/>
    </source>
</evidence>
<gene>
    <name evidence="4" type="ORF">LUZ62_001271</name>
</gene>
<keyword evidence="2" id="KW-0806">Transcription termination</keyword>
<dbReference type="SMART" id="SM00733">
    <property type="entry name" value="Mterf"/>
    <property type="match status" value="6"/>
</dbReference>
<evidence type="ECO:0000313" key="4">
    <source>
        <dbReference type="EMBL" id="KAJ4744875.1"/>
    </source>
</evidence>
<comment type="caution">
    <text evidence="4">The sequence shown here is derived from an EMBL/GenBank/DDBJ whole genome shotgun (WGS) entry which is preliminary data.</text>
</comment>
<dbReference type="FunFam" id="1.25.70.10:FF:000001">
    <property type="entry name" value="Mitochondrial transcription termination factor-like"/>
    <property type="match status" value="1"/>
</dbReference>
<accession>A0AAV8BNV4</accession>
<dbReference type="Gene3D" id="1.25.70.10">
    <property type="entry name" value="Transcription termination factor 3, mitochondrial"/>
    <property type="match status" value="1"/>
</dbReference>
<keyword evidence="2" id="KW-0804">Transcription</keyword>
<evidence type="ECO:0000256" key="2">
    <source>
        <dbReference type="ARBA" id="ARBA00022472"/>
    </source>
</evidence>
<dbReference type="InterPro" id="IPR038538">
    <property type="entry name" value="MTERF_sf"/>
</dbReference>
<comment type="similarity">
    <text evidence="1">Belongs to the mTERF family.</text>
</comment>
<keyword evidence="5" id="KW-1185">Reference proteome</keyword>
<proteinExistence type="inferred from homology"/>
<reference evidence="4" key="1">
    <citation type="submission" date="2022-08" db="EMBL/GenBank/DDBJ databases">
        <authorList>
            <person name="Marques A."/>
        </authorList>
    </citation>
    <scope>NUCLEOTIDE SEQUENCE</scope>
    <source>
        <strain evidence="4">RhyPub2mFocal</strain>
        <tissue evidence="4">Leaves</tissue>
    </source>
</reference>